<dbReference type="OrthoDB" id="203052at2157"/>
<dbReference type="Gene3D" id="3.50.50.60">
    <property type="entry name" value="FAD/NAD(P)-binding domain"/>
    <property type="match status" value="1"/>
</dbReference>
<accession>L0JWT0</accession>
<sequence>MERIGIVGAGAGAAAAAFALEDATAETSVTVLEKSGGLCGRAATRRRDGLVYDYGANYLKAADERIVELVTEQLPTGGLVDVTDPVWTFDRDGEIKPGRDADDHKWSYERGLTQLAKRLFARTDATIHRETRVERLVRDDKAGTWTLEDAAGNPWGPYDVVVLNPPAPQTAAILEASSWDAGWRGSLVATLEDVSYRRVWTGVYHYPFELDRPYYALVNTDKDHAVGWISREECKPGHVPDGESLLIVQANHEWSVANDGRDPERNLAELAAVTAGLLEDDRLTEPDWTDHQGWRYAIPEDGAPSEPLVRAESTGLYCVGDWTVGEGRIHAALRSGLEVGERIAADCRC</sequence>
<organism evidence="2 3">
    <name type="scientific">Natronococcus occultus SP4</name>
    <dbReference type="NCBI Taxonomy" id="694430"/>
    <lineage>
        <taxon>Archaea</taxon>
        <taxon>Methanobacteriati</taxon>
        <taxon>Methanobacteriota</taxon>
        <taxon>Stenosarchaea group</taxon>
        <taxon>Halobacteria</taxon>
        <taxon>Halobacteriales</taxon>
        <taxon>Natrialbaceae</taxon>
        <taxon>Natronococcus</taxon>
    </lineage>
</organism>
<evidence type="ECO:0000313" key="2">
    <source>
        <dbReference type="EMBL" id="AGB36765.1"/>
    </source>
</evidence>
<dbReference type="eggNOG" id="arCOG04623">
    <property type="taxonomic scope" value="Archaea"/>
</dbReference>
<dbReference type="Pfam" id="PF13450">
    <property type="entry name" value="NAD_binding_8"/>
    <property type="match status" value="1"/>
</dbReference>
<dbReference type="HOGENOM" id="CLU_036034_0_0_2"/>
<gene>
    <name evidence="2" type="ORF">Natoc_0916</name>
</gene>
<evidence type="ECO:0000313" key="3">
    <source>
        <dbReference type="Proteomes" id="UP000010878"/>
    </source>
</evidence>
<dbReference type="Gene3D" id="3.90.660.10">
    <property type="match status" value="1"/>
</dbReference>
<dbReference type="GeneID" id="14402030"/>
<dbReference type="GO" id="GO:0016491">
    <property type="term" value="F:oxidoreductase activity"/>
    <property type="evidence" value="ECO:0007669"/>
    <property type="project" value="InterPro"/>
</dbReference>
<dbReference type="SUPFAM" id="SSF51905">
    <property type="entry name" value="FAD/NAD(P)-binding domain"/>
    <property type="match status" value="1"/>
</dbReference>
<dbReference type="Proteomes" id="UP000010878">
    <property type="component" value="Chromosome"/>
</dbReference>
<feature type="domain" description="Amine oxidase" evidence="1">
    <location>
        <begin position="109"/>
        <end position="343"/>
    </location>
</feature>
<name>L0JWT0_9EURY</name>
<evidence type="ECO:0000259" key="1">
    <source>
        <dbReference type="Pfam" id="PF01593"/>
    </source>
</evidence>
<dbReference type="PANTHER" id="PTHR16128:SF5">
    <property type="entry name" value="FAD_NAD(P)-BINDING OXIDOREDUCTASE FAMILY PROTEIN"/>
    <property type="match status" value="1"/>
</dbReference>
<dbReference type="RefSeq" id="WP_015320219.1">
    <property type="nucleotide sequence ID" value="NC_019974.1"/>
</dbReference>
<dbReference type="EMBL" id="CP003929">
    <property type="protein sequence ID" value="AGB36765.1"/>
    <property type="molecule type" value="Genomic_DNA"/>
</dbReference>
<proteinExistence type="predicted"/>
<dbReference type="AlphaFoldDB" id="L0JWT0"/>
<dbReference type="PANTHER" id="PTHR16128">
    <property type="entry name" value="FAD/NAD(P)-BINDING OXIDOREDUCTASE FAMILY PROTEIN"/>
    <property type="match status" value="1"/>
</dbReference>
<dbReference type="Pfam" id="PF01593">
    <property type="entry name" value="Amino_oxidase"/>
    <property type="match status" value="1"/>
</dbReference>
<dbReference type="STRING" id="694430.Natoc_0916"/>
<keyword evidence="3" id="KW-1185">Reference proteome</keyword>
<dbReference type="InterPro" id="IPR002937">
    <property type="entry name" value="Amino_oxidase"/>
</dbReference>
<reference evidence="2 3" key="1">
    <citation type="submission" date="2012-11" db="EMBL/GenBank/DDBJ databases">
        <title>FINISHED of Natronococcus occultus SP4, DSM 3396.</title>
        <authorList>
            <consortium name="DOE Joint Genome Institute"/>
            <person name="Eisen J."/>
            <person name="Huntemann M."/>
            <person name="Wei C.-L."/>
            <person name="Han J."/>
            <person name="Detter J.C."/>
            <person name="Han C."/>
            <person name="Tapia R."/>
            <person name="Chen A."/>
            <person name="Kyrpides N."/>
            <person name="Mavromatis K."/>
            <person name="Markowitz V."/>
            <person name="Szeto E."/>
            <person name="Ivanova N."/>
            <person name="Mikhailova N."/>
            <person name="Ovchinnikova G."/>
            <person name="Pagani I."/>
            <person name="Pati A."/>
            <person name="Goodwin L."/>
            <person name="Nordberg H.P."/>
            <person name="Cantor M.N."/>
            <person name="Hua S.X."/>
            <person name="Woyke T."/>
            <person name="Eisen J."/>
            <person name="Klenk H.-P."/>
            <person name="Klenk H.-P."/>
        </authorList>
    </citation>
    <scope>NUCLEOTIDE SEQUENCE [LARGE SCALE GENOMIC DNA]</scope>
    <source>
        <strain evidence="2 3">SP4</strain>
    </source>
</reference>
<protein>
    <submittedName>
        <fullName evidence="2">Putative NAD/FAD-dependent oxidoreductase</fullName>
    </submittedName>
</protein>
<dbReference type="KEGG" id="nou:Natoc_0916"/>
<dbReference type="InterPro" id="IPR036188">
    <property type="entry name" value="FAD/NAD-bd_sf"/>
</dbReference>